<comment type="caution">
    <text evidence="1">The sequence shown here is derived from an EMBL/GenBank/DDBJ whole genome shotgun (WGS) entry which is preliminary data.</text>
</comment>
<gene>
    <name evidence="1" type="ORF">VZ94_04700</name>
</gene>
<keyword evidence="2" id="KW-1185">Reference proteome</keyword>
<protein>
    <submittedName>
        <fullName evidence="1">Uncharacterized protein</fullName>
    </submittedName>
</protein>
<dbReference type="Proteomes" id="UP000033684">
    <property type="component" value="Unassembled WGS sequence"/>
</dbReference>
<reference evidence="1 2" key="2">
    <citation type="journal article" date="2016" name="Microb. Ecol.">
        <title>Genome Characteristics of a Novel Type I Methanotroph (Sn10-6) Isolated from a Flooded Indian Rice Field.</title>
        <authorList>
            <person name="Rahalkar M.C."/>
            <person name="Pandit P.S."/>
            <person name="Dhakephalkar P.K."/>
            <person name="Pore S."/>
            <person name="Arora P."/>
            <person name="Kapse N."/>
        </authorList>
    </citation>
    <scope>NUCLEOTIDE SEQUENCE [LARGE SCALE GENOMIC DNA]</scope>
    <source>
        <strain evidence="1 2">Sn10-6</strain>
    </source>
</reference>
<proteinExistence type="predicted"/>
<sequence>MLTLIINHEDIKMNTFTSSKKAILAVASLMALTAPLFPSVAHAIPTGLYYMVSPVSCVPASATDAGKVSLVNGAWTFKNNQTGTANLNCPISFSGNTDTIDTVILSFRDDWLGNRPYSVGEEYGYVQADLMFRNRSSAGATKVLPINPASSYAESDANYGYFVLSHEGQPLLSQHPALGNIYYLNVKMHRPVNNANWNVAFTGFEIRF</sequence>
<name>A0A0F3ILP4_9GAMM</name>
<dbReference type="AlphaFoldDB" id="A0A0F3ILP4"/>
<organism evidence="1 2">
    <name type="scientific">Methylocucumis oryzae</name>
    <dbReference type="NCBI Taxonomy" id="1632867"/>
    <lineage>
        <taxon>Bacteria</taxon>
        <taxon>Pseudomonadati</taxon>
        <taxon>Pseudomonadota</taxon>
        <taxon>Gammaproteobacteria</taxon>
        <taxon>Methylococcales</taxon>
        <taxon>Methylococcaceae</taxon>
        <taxon>Methylocucumis</taxon>
    </lineage>
</organism>
<reference evidence="2" key="1">
    <citation type="submission" date="2015-03" db="EMBL/GenBank/DDBJ databases">
        <title>Draft genome sequence of a novel methanotroph (Sn10-6) isolated from flooded ricefield rhizosphere in India.</title>
        <authorList>
            <person name="Pandit P.S."/>
            <person name="Pore S.D."/>
            <person name="Arora P."/>
            <person name="Kapse N.G."/>
            <person name="Dhakephalkar P.K."/>
            <person name="Rahalkar M.C."/>
        </authorList>
    </citation>
    <scope>NUCLEOTIDE SEQUENCE [LARGE SCALE GENOMIC DNA]</scope>
    <source>
        <strain evidence="2">Sn10-6</strain>
    </source>
</reference>
<evidence type="ECO:0000313" key="2">
    <source>
        <dbReference type="Proteomes" id="UP000033684"/>
    </source>
</evidence>
<evidence type="ECO:0000313" key="1">
    <source>
        <dbReference type="EMBL" id="KJV07453.1"/>
    </source>
</evidence>
<accession>A0A0F3ILP4</accession>
<dbReference type="EMBL" id="LAJX01000038">
    <property type="protein sequence ID" value="KJV07453.1"/>
    <property type="molecule type" value="Genomic_DNA"/>
</dbReference>